<gene>
    <name evidence="2" type="ORF">E5Z56_06810</name>
</gene>
<keyword evidence="1" id="KW-0812">Transmembrane</keyword>
<accession>A0A4P8XVF8</accession>
<keyword evidence="1" id="KW-1133">Transmembrane helix</keyword>
<evidence type="ECO:0000313" key="3">
    <source>
        <dbReference type="Proteomes" id="UP000301475"/>
    </source>
</evidence>
<feature type="transmembrane region" description="Helical" evidence="1">
    <location>
        <begin position="35"/>
        <end position="55"/>
    </location>
</feature>
<organism evidence="2 3">
    <name type="scientific">Ruminococcus bovis</name>
    <dbReference type="NCBI Taxonomy" id="2564099"/>
    <lineage>
        <taxon>Bacteria</taxon>
        <taxon>Bacillati</taxon>
        <taxon>Bacillota</taxon>
        <taxon>Clostridia</taxon>
        <taxon>Eubacteriales</taxon>
        <taxon>Oscillospiraceae</taxon>
        <taxon>Ruminococcus</taxon>
    </lineage>
</organism>
<keyword evidence="3" id="KW-1185">Reference proteome</keyword>
<keyword evidence="1" id="KW-0472">Membrane</keyword>
<sequence>MMDNKDELTFELQKALAEKEIMDKVNVRVRRKTSLVLLFISFMSLILVTFAWFTISTLANVEKLDMTIGTAPDLRISTENHGSNFKQYVKTVTGAMIDKELTDRFNTTMKDQILDPVTSSNGRAFKSRSGRDMERNKNTFLEFDLYLISTKDLTVHLTNDADNENRIKGTQVSTKETGDKADIVKAVRFSFTNEEGRTIIYEPNKGSAVAGQTTFDLSRPMTYSDANKVCDLKKLTPQKVTVRVWFEGEDPECVNKIQESTMEAILTFGGEADAG</sequence>
<dbReference type="AlphaFoldDB" id="A0A4P8XVF8"/>
<proteinExistence type="predicted"/>
<dbReference type="OrthoDB" id="2039459at2"/>
<dbReference type="KEGG" id="ruj:E5Z56_06810"/>
<evidence type="ECO:0000313" key="2">
    <source>
        <dbReference type="EMBL" id="QCT07091.1"/>
    </source>
</evidence>
<evidence type="ECO:0000256" key="1">
    <source>
        <dbReference type="SAM" id="Phobius"/>
    </source>
</evidence>
<dbReference type="RefSeq" id="WP_138157161.1">
    <property type="nucleotide sequence ID" value="NZ_CP039381.1"/>
</dbReference>
<name>A0A4P8XVF8_9FIRM</name>
<reference evidence="2 3" key="1">
    <citation type="submission" date="2019-04" db="EMBL/GenBank/DDBJ databases">
        <authorList>
            <person name="Embree M."/>
            <person name="Gaffney J.R."/>
        </authorList>
    </citation>
    <scope>NUCLEOTIDE SEQUENCE [LARGE SCALE GENOMIC DNA]</scope>
    <source>
        <strain evidence="2 3">JE7A12</strain>
    </source>
</reference>
<protein>
    <submittedName>
        <fullName evidence="2">Uncharacterized protein</fullName>
    </submittedName>
</protein>
<dbReference type="EMBL" id="CP039381">
    <property type="protein sequence ID" value="QCT07091.1"/>
    <property type="molecule type" value="Genomic_DNA"/>
</dbReference>
<dbReference type="Proteomes" id="UP000301475">
    <property type="component" value="Chromosome"/>
</dbReference>